<organism evidence="1">
    <name type="scientific">Magallana gigas</name>
    <name type="common">Pacific oyster</name>
    <name type="synonym">Crassostrea gigas</name>
    <dbReference type="NCBI Taxonomy" id="29159"/>
    <lineage>
        <taxon>Eukaryota</taxon>
        <taxon>Metazoa</taxon>
        <taxon>Spiralia</taxon>
        <taxon>Lophotrochozoa</taxon>
        <taxon>Mollusca</taxon>
        <taxon>Bivalvia</taxon>
        <taxon>Autobranchia</taxon>
        <taxon>Pteriomorphia</taxon>
        <taxon>Ostreida</taxon>
        <taxon>Ostreoidea</taxon>
        <taxon>Ostreidae</taxon>
        <taxon>Magallana</taxon>
    </lineage>
</organism>
<dbReference type="InParanoid" id="K1QLW6"/>
<sequence>MKLPEEHWVKFDLLKIKFTSGYEKEQNNLENNGAFITLLFFKAKMRLIRGTSLGDLVKNAMKRCMTNSLMAKMNLKGKKGKYVFGNTNICKIIKGMISLNEAQTKQKIMKYCFYQIVFTTKQLYIKWSIIKNYVNILDRVIQSYPKATEANIFNEMSRFLKLAR</sequence>
<dbReference type="HOGENOM" id="CLU_1620628_0_0_1"/>
<gene>
    <name evidence="1" type="ORF">CGI_10001886</name>
</gene>
<dbReference type="EMBL" id="JH819162">
    <property type="protein sequence ID" value="EKC22616.1"/>
    <property type="molecule type" value="Genomic_DNA"/>
</dbReference>
<dbReference type="AlphaFoldDB" id="K1QLW6"/>
<protein>
    <submittedName>
        <fullName evidence="1">Uncharacterized protein</fullName>
    </submittedName>
</protein>
<accession>K1QLW6</accession>
<reference evidence="1" key="1">
    <citation type="journal article" date="2012" name="Nature">
        <title>The oyster genome reveals stress adaptation and complexity of shell formation.</title>
        <authorList>
            <person name="Zhang G."/>
            <person name="Fang X."/>
            <person name="Guo X."/>
            <person name="Li L."/>
            <person name="Luo R."/>
            <person name="Xu F."/>
            <person name="Yang P."/>
            <person name="Zhang L."/>
            <person name="Wang X."/>
            <person name="Qi H."/>
            <person name="Xiong Z."/>
            <person name="Que H."/>
            <person name="Xie Y."/>
            <person name="Holland P.W."/>
            <person name="Paps J."/>
            <person name="Zhu Y."/>
            <person name="Wu F."/>
            <person name="Chen Y."/>
            <person name="Wang J."/>
            <person name="Peng C."/>
            <person name="Meng J."/>
            <person name="Yang L."/>
            <person name="Liu J."/>
            <person name="Wen B."/>
            <person name="Zhang N."/>
            <person name="Huang Z."/>
            <person name="Zhu Q."/>
            <person name="Feng Y."/>
            <person name="Mount A."/>
            <person name="Hedgecock D."/>
            <person name="Xu Z."/>
            <person name="Liu Y."/>
            <person name="Domazet-Loso T."/>
            <person name="Du Y."/>
            <person name="Sun X."/>
            <person name="Zhang S."/>
            <person name="Liu B."/>
            <person name="Cheng P."/>
            <person name="Jiang X."/>
            <person name="Li J."/>
            <person name="Fan D."/>
            <person name="Wang W."/>
            <person name="Fu W."/>
            <person name="Wang T."/>
            <person name="Wang B."/>
            <person name="Zhang J."/>
            <person name="Peng Z."/>
            <person name="Li Y."/>
            <person name="Li N."/>
            <person name="Wang J."/>
            <person name="Chen M."/>
            <person name="He Y."/>
            <person name="Tan F."/>
            <person name="Song X."/>
            <person name="Zheng Q."/>
            <person name="Huang R."/>
            <person name="Yang H."/>
            <person name="Du X."/>
            <person name="Chen L."/>
            <person name="Yang M."/>
            <person name="Gaffney P.M."/>
            <person name="Wang S."/>
            <person name="Luo L."/>
            <person name="She Z."/>
            <person name="Ming Y."/>
            <person name="Huang W."/>
            <person name="Zhang S."/>
            <person name="Huang B."/>
            <person name="Zhang Y."/>
            <person name="Qu T."/>
            <person name="Ni P."/>
            <person name="Miao G."/>
            <person name="Wang J."/>
            <person name="Wang Q."/>
            <person name="Steinberg C.E."/>
            <person name="Wang H."/>
            <person name="Li N."/>
            <person name="Qian L."/>
            <person name="Zhang G."/>
            <person name="Li Y."/>
            <person name="Yang H."/>
            <person name="Liu X."/>
            <person name="Wang J."/>
            <person name="Yin Y."/>
            <person name="Wang J."/>
        </authorList>
    </citation>
    <scope>NUCLEOTIDE SEQUENCE [LARGE SCALE GENOMIC DNA]</scope>
    <source>
        <strain evidence="1">05x7-T-G4-1.051#20</strain>
    </source>
</reference>
<evidence type="ECO:0000313" key="1">
    <source>
        <dbReference type="EMBL" id="EKC22616.1"/>
    </source>
</evidence>
<proteinExistence type="predicted"/>
<name>K1QLW6_MAGGI</name>